<name>A0A2H0R9X6_UNCKA</name>
<dbReference type="Proteomes" id="UP000230214">
    <property type="component" value="Unassembled WGS sequence"/>
</dbReference>
<dbReference type="EMBL" id="PCXU01000029">
    <property type="protein sequence ID" value="PIR43277.1"/>
    <property type="molecule type" value="Genomic_DNA"/>
</dbReference>
<evidence type="ECO:0000313" key="2">
    <source>
        <dbReference type="Proteomes" id="UP000230214"/>
    </source>
</evidence>
<dbReference type="InterPro" id="IPR027417">
    <property type="entry name" value="P-loop_NTPase"/>
</dbReference>
<dbReference type="AlphaFoldDB" id="A0A2H0R9X6"/>
<sequence>MGILIGLVGKPNSGRDTVGNCLKSKYGFYKYSFSDYLKWLVHDYFLIDSSNLWGEKTKKSRWLLQNLGNILTDIDTNIFIDKVESKIKKDYMLCESKKNFNAVITDVKKSDELKLFDKFGPRFLISHAISDSGVHVKNIFSKISVVLMYPCKDIITSYDGECSDVDSKHTGEALYNAIQEWDYLLGNRGSLDDLYSNIETMIFELTKEN</sequence>
<reference evidence="1 2" key="1">
    <citation type="submission" date="2017-09" db="EMBL/GenBank/DDBJ databases">
        <title>Depth-based differentiation of microbial function through sediment-hosted aquifers and enrichment of novel symbionts in the deep terrestrial subsurface.</title>
        <authorList>
            <person name="Probst A.J."/>
            <person name="Ladd B."/>
            <person name="Jarett J.K."/>
            <person name="Geller-Mcgrath D.E."/>
            <person name="Sieber C.M."/>
            <person name="Emerson J.B."/>
            <person name="Anantharaman K."/>
            <person name="Thomas B.C."/>
            <person name="Malmstrom R."/>
            <person name="Stieglmeier M."/>
            <person name="Klingl A."/>
            <person name="Woyke T."/>
            <person name="Ryan C.M."/>
            <person name="Banfield J.F."/>
        </authorList>
    </citation>
    <scope>NUCLEOTIDE SEQUENCE [LARGE SCALE GENOMIC DNA]</scope>
    <source>
        <strain evidence="1">CG10_big_fil_rev_8_21_14_0_10_32_10</strain>
    </source>
</reference>
<dbReference type="Gene3D" id="3.40.50.300">
    <property type="entry name" value="P-loop containing nucleotide triphosphate hydrolases"/>
    <property type="match status" value="1"/>
</dbReference>
<proteinExistence type="predicted"/>
<comment type="caution">
    <text evidence="1">The sequence shown here is derived from an EMBL/GenBank/DDBJ whole genome shotgun (WGS) entry which is preliminary data.</text>
</comment>
<dbReference type="SUPFAM" id="SSF52540">
    <property type="entry name" value="P-loop containing nucleoside triphosphate hydrolases"/>
    <property type="match status" value="1"/>
</dbReference>
<gene>
    <name evidence="1" type="ORF">COV24_03395</name>
</gene>
<evidence type="ECO:0000313" key="1">
    <source>
        <dbReference type="EMBL" id="PIR43277.1"/>
    </source>
</evidence>
<accession>A0A2H0R9X6</accession>
<organism evidence="1 2">
    <name type="scientific">candidate division WWE3 bacterium CG10_big_fil_rev_8_21_14_0_10_32_10</name>
    <dbReference type="NCBI Taxonomy" id="1975090"/>
    <lineage>
        <taxon>Bacteria</taxon>
        <taxon>Katanobacteria</taxon>
    </lineage>
</organism>
<protein>
    <submittedName>
        <fullName evidence="1">Uncharacterized protein</fullName>
    </submittedName>
</protein>